<dbReference type="InterPro" id="IPR058502">
    <property type="entry name" value="PLL-like_beta-prop"/>
</dbReference>
<dbReference type="Pfam" id="PF26607">
    <property type="entry name" value="DUF8189"/>
    <property type="match status" value="1"/>
</dbReference>
<feature type="region of interest" description="Disordered" evidence="2">
    <location>
        <begin position="460"/>
        <end position="482"/>
    </location>
</feature>
<evidence type="ECO:0000256" key="1">
    <source>
        <dbReference type="ARBA" id="ARBA00022801"/>
    </source>
</evidence>
<dbReference type="Gene3D" id="2.120.10.70">
    <property type="entry name" value="Fucose-specific lectin"/>
    <property type="match status" value="1"/>
</dbReference>
<dbReference type="SUPFAM" id="SSF89372">
    <property type="entry name" value="Fucose-specific lectin"/>
    <property type="match status" value="1"/>
</dbReference>
<protein>
    <recommendedName>
        <fullName evidence="3">PLL-like beta propeller domain-containing protein</fullName>
    </recommendedName>
</protein>
<comment type="caution">
    <text evidence="4">The sequence shown here is derived from an EMBL/GenBank/DDBJ whole genome shotgun (WGS) entry which is preliminary data.</text>
</comment>
<dbReference type="GO" id="GO:0016788">
    <property type="term" value="F:hydrolase activity, acting on ester bonds"/>
    <property type="evidence" value="ECO:0007669"/>
    <property type="project" value="InterPro"/>
</dbReference>
<dbReference type="Gene3D" id="3.40.720.10">
    <property type="entry name" value="Alkaline Phosphatase, subunit A"/>
    <property type="match status" value="1"/>
</dbReference>
<feature type="domain" description="PLL-like beta propeller" evidence="3">
    <location>
        <begin position="483"/>
        <end position="765"/>
    </location>
</feature>
<name>A0A2W6AAK1_9BACT</name>
<evidence type="ECO:0000313" key="5">
    <source>
        <dbReference type="Proteomes" id="UP000248724"/>
    </source>
</evidence>
<feature type="compositionally biased region" description="Pro residues" evidence="2">
    <location>
        <begin position="466"/>
        <end position="476"/>
    </location>
</feature>
<feature type="region of interest" description="Disordered" evidence="2">
    <location>
        <begin position="1"/>
        <end position="33"/>
    </location>
</feature>
<evidence type="ECO:0000259" key="3">
    <source>
        <dbReference type="Pfam" id="PF26607"/>
    </source>
</evidence>
<feature type="region of interest" description="Disordered" evidence="2">
    <location>
        <begin position="66"/>
        <end position="94"/>
    </location>
</feature>
<dbReference type="GO" id="GO:0009395">
    <property type="term" value="P:phospholipid catabolic process"/>
    <property type="evidence" value="ECO:0007669"/>
    <property type="project" value="TreeGrafter"/>
</dbReference>
<dbReference type="InterPro" id="IPR007312">
    <property type="entry name" value="Phosphoesterase"/>
</dbReference>
<dbReference type="EMBL" id="QHBU01000149">
    <property type="protein sequence ID" value="PZR80534.1"/>
    <property type="molecule type" value="Genomic_DNA"/>
</dbReference>
<evidence type="ECO:0000256" key="2">
    <source>
        <dbReference type="SAM" id="MobiDB-lite"/>
    </source>
</evidence>
<keyword evidence="1" id="KW-0378">Hydrolase</keyword>
<accession>A0A2W6AAK1</accession>
<dbReference type="PANTHER" id="PTHR31956">
    <property type="entry name" value="NON-SPECIFIC PHOSPHOLIPASE C4-RELATED"/>
    <property type="match status" value="1"/>
</dbReference>
<sequence length="771" mass="80171">MPEDSLAPAFGATRRIGAGSTAPTWPRDPGRSGARAFINMIRSPQSRLGVRPRQLVRPGWPRRWAPRTACSATRRPARRPPPRSPEAWAAGPNSGGLVSKLPIAPSGAVPYDSGQASPGRPPVRHRVGEIDLRSGMIGPAATRRARGRWRCSVPGAAALALSASVIGVLGAGHLALVGPVGATAAGTPPHVMVIVEENKAYSASDGSPSIIGNSTAPYINSLASQYRSATRWYAQAHGSIPDYYDLIAGTDPTGTPFPYANTTVVDELANAGFSWKAYMEDMPSPCYTVGDSGNYLASHNPFVAFASIRNNPAQCANVVPYSPNASTDLNSSSPPDFVWITPNQCNDMHTSTTPCTANAVSTGDTWLQNNLPSIMSSAWYRQNGTIIVTWDESVGTDTSGWNGGNGGHVATLVISNKNSGAGAYTAGGNLLGILRGIENTYGVGQLGASSDPANGDISGAFGVGSGPPPPPPPPFSPQAVGAPQVAVTPDGSQQLVFWKSTSTNQLNEAWFAQGSWHGPISFPQLGPLTSTPAVAVTKDGSTQLVFWQGPGGHLFEAWFSGSWNGPVDITGAALNGQGALASAPSVVTTRDGSQLVFWRGGDGHFGEAWYSAGGWHGPVDFAGLGTLASAPSATITPDGSTQLVFFQGADNHLNEDWFTLNAWHGPVDFAGLGTLASSPSVAVTPDSSTQIVFSKSPAGHLQEDWFTQGSWHGPADITNALGGAGLLTSAPSATITTDGSTQLVFWQGAGATLWEAWYAQGSWHGPVNFSG</sequence>
<organism evidence="4 5">
    <name type="scientific">Candidatus Aeolococcus gillhamiae</name>
    <dbReference type="NCBI Taxonomy" id="3127015"/>
    <lineage>
        <taxon>Bacteria</taxon>
        <taxon>Bacillati</taxon>
        <taxon>Candidatus Dormiibacterota</taxon>
        <taxon>Candidatus Dormibacteria</taxon>
        <taxon>Candidatus Aeolococcales</taxon>
        <taxon>Candidatus Aeolococcaceae</taxon>
        <taxon>Candidatus Aeolococcus</taxon>
    </lineage>
</organism>
<reference evidence="4 5" key="1">
    <citation type="journal article" date="2017" name="Nature">
        <title>Atmospheric trace gases support primary production in Antarctic desert surface soil.</title>
        <authorList>
            <person name="Ji M."/>
            <person name="Greening C."/>
            <person name="Vanwonterghem I."/>
            <person name="Carere C.R."/>
            <person name="Bay S.K."/>
            <person name="Steen J.A."/>
            <person name="Montgomery K."/>
            <person name="Lines T."/>
            <person name="Beardall J."/>
            <person name="van Dorst J."/>
            <person name="Snape I."/>
            <person name="Stott M.B."/>
            <person name="Hugenholtz P."/>
            <person name="Ferrari B.C."/>
        </authorList>
    </citation>
    <scope>NUCLEOTIDE SEQUENCE [LARGE SCALE GENOMIC DNA]</scope>
    <source>
        <strain evidence="4">RRmetagenome_bin12</strain>
    </source>
</reference>
<dbReference type="InterPro" id="IPR017850">
    <property type="entry name" value="Alkaline_phosphatase_core_sf"/>
</dbReference>
<dbReference type="Proteomes" id="UP000248724">
    <property type="component" value="Unassembled WGS sequence"/>
</dbReference>
<proteinExistence type="predicted"/>
<dbReference type="AlphaFoldDB" id="A0A2W6AAK1"/>
<gene>
    <name evidence="4" type="ORF">DLM65_07785</name>
</gene>
<dbReference type="PANTHER" id="PTHR31956:SF8">
    <property type="entry name" value="ACID PHOSPHATASE PHOA (AFU_ORTHOLOGUE AFUA_1G03570)"/>
    <property type="match status" value="1"/>
</dbReference>
<evidence type="ECO:0000313" key="4">
    <source>
        <dbReference type="EMBL" id="PZR80534.1"/>
    </source>
</evidence>
<dbReference type="Pfam" id="PF04185">
    <property type="entry name" value="Phosphoesterase"/>
    <property type="match status" value="1"/>
</dbReference>